<evidence type="ECO:0000259" key="8">
    <source>
        <dbReference type="Pfam" id="PF05198"/>
    </source>
</evidence>
<dbReference type="SUPFAM" id="SSF54364">
    <property type="entry name" value="Translation initiation factor IF3, N-terminal domain"/>
    <property type="match status" value="1"/>
</dbReference>
<dbReference type="PANTHER" id="PTHR10938">
    <property type="entry name" value="TRANSLATION INITIATION FACTOR IF-3"/>
    <property type="match status" value="1"/>
</dbReference>
<feature type="domain" description="Translation initiation factor 3 N-terminal" evidence="8">
    <location>
        <begin position="43"/>
        <end position="112"/>
    </location>
</feature>
<dbReference type="InterPro" id="IPR019814">
    <property type="entry name" value="Translation_initiation_fac_3_N"/>
</dbReference>
<dbReference type="Pfam" id="PF05198">
    <property type="entry name" value="IF3_N"/>
    <property type="match status" value="1"/>
</dbReference>
<evidence type="ECO:0000256" key="5">
    <source>
        <dbReference type="NCBIfam" id="TIGR00168"/>
    </source>
</evidence>
<dbReference type="Gene3D" id="3.30.110.10">
    <property type="entry name" value="Translation initiation factor 3 (IF-3), C-terminal domain"/>
    <property type="match status" value="1"/>
</dbReference>
<dbReference type="Proteomes" id="UP000037392">
    <property type="component" value="Unassembled WGS sequence"/>
</dbReference>
<comment type="subunit">
    <text evidence="4 6">Monomer.</text>
</comment>
<dbReference type="InterPro" id="IPR036787">
    <property type="entry name" value="T_IF-3_N_sf"/>
</dbReference>
<protein>
    <recommendedName>
        <fullName evidence="4 5">Translation initiation factor IF-3</fullName>
    </recommendedName>
</protein>
<dbReference type="PATRIC" id="fig|742734.4.peg.4944"/>
<reference evidence="9 10" key="1">
    <citation type="submission" date="2011-04" db="EMBL/GenBank/DDBJ databases">
        <title>The Genome Sequence of Clostridium citroniae WAL-19142.</title>
        <authorList>
            <consortium name="The Broad Institute Genome Sequencing Platform"/>
            <person name="Earl A."/>
            <person name="Ward D."/>
            <person name="Feldgarden M."/>
            <person name="Gevers D."/>
            <person name="Warren Y.A."/>
            <person name="Tyrrell K.L."/>
            <person name="Citron D.M."/>
            <person name="Goldstein E.J."/>
            <person name="Daigneault M."/>
            <person name="Allen-Vercoe E."/>
            <person name="Young S.K."/>
            <person name="Zeng Q."/>
            <person name="Gargeya S."/>
            <person name="Fitzgerald M."/>
            <person name="Haas B."/>
            <person name="Abouelleil A."/>
            <person name="Alvarado L."/>
            <person name="Arachchi H.M."/>
            <person name="Berlin A."/>
            <person name="Brown A."/>
            <person name="Chapman S.B."/>
            <person name="Chen Z."/>
            <person name="Dunbar C."/>
            <person name="Freedman E."/>
            <person name="Gearin G."/>
            <person name="Gellesch M."/>
            <person name="Goldberg J."/>
            <person name="Griggs A."/>
            <person name="Gujja S."/>
            <person name="Heilman E.R."/>
            <person name="Heiman D."/>
            <person name="Howarth C."/>
            <person name="Larson L."/>
            <person name="Lui A."/>
            <person name="MacDonald P.J."/>
            <person name="Mehta T."/>
            <person name="Montmayeur A."/>
            <person name="Murphy C."/>
            <person name="Neiman D."/>
            <person name="Pearson M."/>
            <person name="Priest M."/>
            <person name="Roberts A."/>
            <person name="Saif S."/>
            <person name="Shea T."/>
            <person name="Shenoy N."/>
            <person name="Sisk P."/>
            <person name="Stolte C."/>
            <person name="Sykes S."/>
            <person name="White J."/>
            <person name="Yandava C."/>
            <person name="Wortman J."/>
            <person name="Nusbaum C."/>
            <person name="Birren B."/>
        </authorList>
    </citation>
    <scope>NUCLEOTIDE SEQUENCE [LARGE SCALE GENOMIC DNA]</scope>
    <source>
        <strain evidence="9 10">WAL-19142</strain>
    </source>
</reference>
<dbReference type="SUPFAM" id="SSF55200">
    <property type="entry name" value="Translation initiation factor IF3, C-terminal domain"/>
    <property type="match status" value="1"/>
</dbReference>
<evidence type="ECO:0000256" key="4">
    <source>
        <dbReference type="HAMAP-Rule" id="MF_00080"/>
    </source>
</evidence>
<dbReference type="GO" id="GO:0003743">
    <property type="term" value="F:translation initiation factor activity"/>
    <property type="evidence" value="ECO:0007669"/>
    <property type="project" value="UniProtKB-UniRule"/>
</dbReference>
<accession>A0A0J9BVI4</accession>
<dbReference type="NCBIfam" id="TIGR00168">
    <property type="entry name" value="infC"/>
    <property type="match status" value="1"/>
</dbReference>
<organism evidence="9 10">
    <name type="scientific">[Clostridium] citroniae WAL-19142</name>
    <dbReference type="NCBI Taxonomy" id="742734"/>
    <lineage>
        <taxon>Bacteria</taxon>
        <taxon>Bacillati</taxon>
        <taxon>Bacillota</taxon>
        <taxon>Clostridia</taxon>
        <taxon>Lachnospirales</taxon>
        <taxon>Lachnospiraceae</taxon>
        <taxon>Enterocloster</taxon>
    </lineage>
</organism>
<comment type="caution">
    <text evidence="9">The sequence shown here is derived from an EMBL/GenBank/DDBJ whole genome shotgun (WGS) entry which is preliminary data.</text>
</comment>
<dbReference type="FunFam" id="3.10.20.80:FF:000001">
    <property type="entry name" value="Translation initiation factor IF-3"/>
    <property type="match status" value="1"/>
</dbReference>
<dbReference type="InterPro" id="IPR019813">
    <property type="entry name" value="Translation_initiation_fac3_CS"/>
</dbReference>
<evidence type="ECO:0000259" key="7">
    <source>
        <dbReference type="Pfam" id="PF00707"/>
    </source>
</evidence>
<dbReference type="PANTHER" id="PTHR10938:SF0">
    <property type="entry name" value="TRANSLATION INITIATION FACTOR IF-3, MITOCHONDRIAL"/>
    <property type="match status" value="1"/>
</dbReference>
<comment type="similarity">
    <text evidence="1 4 6">Belongs to the IF-3 family.</text>
</comment>
<comment type="function">
    <text evidence="4 6">IF-3 binds to the 30S ribosomal subunit and shifts the equilibrium between 70S ribosomes and their 50S and 30S subunits in favor of the free subunits, thus enhancing the availability of 30S subunits on which protein synthesis initiation begins.</text>
</comment>
<comment type="subcellular location">
    <subcellularLocation>
        <location evidence="4 6">Cytoplasm</location>
    </subcellularLocation>
</comment>
<dbReference type="InterPro" id="IPR019815">
    <property type="entry name" value="Translation_initiation_fac_3_C"/>
</dbReference>
<dbReference type="GO" id="GO:0043022">
    <property type="term" value="F:ribosome binding"/>
    <property type="evidence" value="ECO:0007669"/>
    <property type="project" value="UniProtKB-ARBA"/>
</dbReference>
<dbReference type="GO" id="GO:0005829">
    <property type="term" value="C:cytosol"/>
    <property type="evidence" value="ECO:0007669"/>
    <property type="project" value="TreeGrafter"/>
</dbReference>
<keyword evidence="2 4" id="KW-0396">Initiation factor</keyword>
<dbReference type="FunFam" id="3.30.110.10:FF:000001">
    <property type="entry name" value="Translation initiation factor IF-3"/>
    <property type="match status" value="1"/>
</dbReference>
<dbReference type="Pfam" id="PF00707">
    <property type="entry name" value="IF3_C"/>
    <property type="match status" value="1"/>
</dbReference>
<dbReference type="AlphaFoldDB" id="A0A0J9BVI4"/>
<evidence type="ECO:0000313" key="9">
    <source>
        <dbReference type="EMBL" id="KMW16176.1"/>
    </source>
</evidence>
<dbReference type="Gene3D" id="3.10.20.80">
    <property type="entry name" value="Translation initiation factor 3 (IF-3), N-terminal domain"/>
    <property type="match status" value="1"/>
</dbReference>
<dbReference type="GO" id="GO:0016020">
    <property type="term" value="C:membrane"/>
    <property type="evidence" value="ECO:0007669"/>
    <property type="project" value="TreeGrafter"/>
</dbReference>
<keyword evidence="4" id="KW-0963">Cytoplasm</keyword>
<feature type="domain" description="Translation initiation factor 3 C-terminal" evidence="7">
    <location>
        <begin position="119"/>
        <end position="203"/>
    </location>
</feature>
<gene>
    <name evidence="4" type="primary">infC</name>
    <name evidence="9" type="ORF">HMPREF9470_04614</name>
</gene>
<proteinExistence type="inferred from homology"/>
<dbReference type="EMBL" id="ADLK01000032">
    <property type="protein sequence ID" value="KMW16176.1"/>
    <property type="molecule type" value="Genomic_DNA"/>
</dbReference>
<evidence type="ECO:0000256" key="2">
    <source>
        <dbReference type="ARBA" id="ARBA00022540"/>
    </source>
</evidence>
<dbReference type="PROSITE" id="PS00938">
    <property type="entry name" value="IF3"/>
    <property type="match status" value="1"/>
</dbReference>
<name>A0A0J9BVI4_9FIRM</name>
<dbReference type="GO" id="GO:0032790">
    <property type="term" value="P:ribosome disassembly"/>
    <property type="evidence" value="ECO:0007669"/>
    <property type="project" value="TreeGrafter"/>
</dbReference>
<sequence length="205" mass="23574">MCVRVDGLTVRFIFCPGERSRGVLIPKHYELLWRCTTISDLMINEQIRDKEVRLIGEDGEQLGILPLKDAMKMAQEAELDLVKIAPTAKPPVCKIIDYGKYRYELARKEKEAKKKQKVIEIKEVRLSPNIDTNDLNTKVGAARKFLEKGDKVKVTLRFRGREMAHMFKSKYILDDFAESLKDIAVVDKPSKVEGRSMVMFLTAKR</sequence>
<dbReference type="InterPro" id="IPR036788">
    <property type="entry name" value="T_IF-3_C_sf"/>
</dbReference>
<evidence type="ECO:0000256" key="1">
    <source>
        <dbReference type="ARBA" id="ARBA00005439"/>
    </source>
</evidence>
<dbReference type="HAMAP" id="MF_00080">
    <property type="entry name" value="IF_3"/>
    <property type="match status" value="1"/>
</dbReference>
<keyword evidence="3 4" id="KW-0648">Protein biosynthesis</keyword>
<evidence type="ECO:0000256" key="6">
    <source>
        <dbReference type="RuleBase" id="RU000646"/>
    </source>
</evidence>
<evidence type="ECO:0000313" key="10">
    <source>
        <dbReference type="Proteomes" id="UP000037392"/>
    </source>
</evidence>
<evidence type="ECO:0000256" key="3">
    <source>
        <dbReference type="ARBA" id="ARBA00022917"/>
    </source>
</evidence>
<dbReference type="InterPro" id="IPR001288">
    <property type="entry name" value="Translation_initiation_fac_3"/>
</dbReference>